<keyword evidence="5" id="KW-0874">Quinone</keyword>
<feature type="transmembrane region" description="Helical" evidence="5">
    <location>
        <begin position="206"/>
        <end position="231"/>
    </location>
</feature>
<accession>A0A6B2R5Q9</accession>
<dbReference type="NCBIfam" id="TIGR01770">
    <property type="entry name" value="NDH_I_N"/>
    <property type="match status" value="1"/>
</dbReference>
<dbReference type="PANTHER" id="PTHR22773">
    <property type="entry name" value="NADH DEHYDROGENASE"/>
    <property type="match status" value="1"/>
</dbReference>
<feature type="transmembrane region" description="Helical" evidence="5">
    <location>
        <begin position="470"/>
        <end position="490"/>
    </location>
</feature>
<evidence type="ECO:0000256" key="5">
    <source>
        <dbReference type="HAMAP-Rule" id="MF_00445"/>
    </source>
</evidence>
<dbReference type="GO" id="GO:0012505">
    <property type="term" value="C:endomembrane system"/>
    <property type="evidence" value="ECO:0007669"/>
    <property type="project" value="UniProtKB-SubCell"/>
</dbReference>
<dbReference type="PRINTS" id="PR01434">
    <property type="entry name" value="NADHDHGNASE5"/>
</dbReference>
<name>A0A6B2R5Q9_9BURK</name>
<evidence type="ECO:0000313" key="8">
    <source>
        <dbReference type="EMBL" id="NDY82705.1"/>
    </source>
</evidence>
<keyword evidence="8" id="KW-0560">Oxidoreductase</keyword>
<keyword evidence="5" id="KW-1003">Cell membrane</keyword>
<dbReference type="EMBL" id="JAAGRN010000003">
    <property type="protein sequence ID" value="NDY82705.1"/>
    <property type="molecule type" value="Genomic_DNA"/>
</dbReference>
<feature type="transmembrane region" description="Helical" evidence="5">
    <location>
        <begin position="39"/>
        <end position="59"/>
    </location>
</feature>
<dbReference type="GO" id="GO:0042773">
    <property type="term" value="P:ATP synthesis coupled electron transport"/>
    <property type="evidence" value="ECO:0007669"/>
    <property type="project" value="InterPro"/>
</dbReference>
<dbReference type="EC" id="7.1.1.-" evidence="5"/>
<dbReference type="GO" id="GO:0050136">
    <property type="term" value="F:NADH dehydrogenase (quinone) (non-electrogenic) activity"/>
    <property type="evidence" value="ECO:0007669"/>
    <property type="project" value="UniProtKB-UniRule"/>
</dbReference>
<dbReference type="HAMAP" id="MF_00445">
    <property type="entry name" value="NDH1_NuoN_1"/>
    <property type="match status" value="1"/>
</dbReference>
<dbReference type="Pfam" id="PF00361">
    <property type="entry name" value="Proton_antipo_M"/>
    <property type="match status" value="1"/>
</dbReference>
<feature type="domain" description="NADH:quinone oxidoreductase/Mrp antiporter transmembrane" evidence="7">
    <location>
        <begin position="128"/>
        <end position="430"/>
    </location>
</feature>
<comment type="catalytic activity">
    <reaction evidence="5">
        <text>a quinone + NADH + 5 H(+)(in) = a quinol + NAD(+) + 4 H(+)(out)</text>
        <dbReference type="Rhea" id="RHEA:57888"/>
        <dbReference type="ChEBI" id="CHEBI:15378"/>
        <dbReference type="ChEBI" id="CHEBI:24646"/>
        <dbReference type="ChEBI" id="CHEBI:57540"/>
        <dbReference type="ChEBI" id="CHEBI:57945"/>
        <dbReference type="ChEBI" id="CHEBI:132124"/>
    </reaction>
</comment>
<feature type="transmembrane region" description="Helical" evidence="5">
    <location>
        <begin position="6"/>
        <end position="27"/>
    </location>
</feature>
<dbReference type="RefSeq" id="WP_163652388.1">
    <property type="nucleotide sequence ID" value="NZ_JAAGRN010000003.1"/>
</dbReference>
<dbReference type="InterPro" id="IPR001750">
    <property type="entry name" value="ND/Mrp_TM"/>
</dbReference>
<feature type="transmembrane region" description="Helical" evidence="5">
    <location>
        <begin position="79"/>
        <end position="96"/>
    </location>
</feature>
<comment type="subunit">
    <text evidence="5">NDH-1 is composed of 14 different subunits. Subunits NuoA, H, J, K, L, M, N constitute the membrane sector of the complex.</text>
</comment>
<feature type="transmembrane region" description="Helical" evidence="5">
    <location>
        <begin position="379"/>
        <end position="397"/>
    </location>
</feature>
<comment type="similarity">
    <text evidence="5">Belongs to the complex I subunit 2 family.</text>
</comment>
<dbReference type="AlphaFoldDB" id="A0A6B2R5Q9"/>
<feature type="transmembrane region" description="Helical" evidence="5">
    <location>
        <begin position="163"/>
        <end position="186"/>
    </location>
</feature>
<keyword evidence="5" id="KW-0520">NAD</keyword>
<evidence type="ECO:0000256" key="2">
    <source>
        <dbReference type="ARBA" id="ARBA00022692"/>
    </source>
</evidence>
<evidence type="ECO:0000259" key="7">
    <source>
        <dbReference type="Pfam" id="PF00361"/>
    </source>
</evidence>
<evidence type="ECO:0000256" key="1">
    <source>
        <dbReference type="ARBA" id="ARBA00004127"/>
    </source>
</evidence>
<feature type="transmembrane region" description="Helical" evidence="5">
    <location>
        <begin position="132"/>
        <end position="151"/>
    </location>
</feature>
<comment type="caution">
    <text evidence="8">The sequence shown here is derived from an EMBL/GenBank/DDBJ whole genome shotgun (WGS) entry which is preliminary data.</text>
</comment>
<dbReference type="GO" id="GO:0005886">
    <property type="term" value="C:plasma membrane"/>
    <property type="evidence" value="ECO:0007669"/>
    <property type="project" value="UniProtKB-SubCell"/>
</dbReference>
<gene>
    <name evidence="5 8" type="primary">nuoN</name>
    <name evidence="8" type="ORF">G3I67_05600</name>
</gene>
<reference evidence="8" key="1">
    <citation type="submission" date="2020-02" db="EMBL/GenBank/DDBJ databases">
        <authorList>
            <person name="Chen W.-M."/>
        </authorList>
    </citation>
    <scope>NUCLEOTIDE SEQUENCE</scope>
    <source>
        <strain evidence="8">NBD-18</strain>
    </source>
</reference>
<keyword evidence="5" id="KW-1278">Translocase</keyword>
<feature type="transmembrane region" description="Helical" evidence="5">
    <location>
        <begin position="277"/>
        <end position="296"/>
    </location>
</feature>
<keyword evidence="5" id="KW-0830">Ubiquinone</keyword>
<comment type="function">
    <text evidence="5">NDH-1 shuttles electrons from NADH, via FMN and iron-sulfur (Fe-S) centers, to quinones in the respiratory chain. The immediate electron acceptor for the enzyme in this species is believed to be ubiquinone. Couples the redox reaction to proton translocation (for every two electrons transferred, four hydrogen ions are translocated across the cytoplasmic membrane), and thus conserves the redox energy in a proton gradient.</text>
</comment>
<feature type="transmembrane region" description="Helical" evidence="5">
    <location>
        <begin position="303"/>
        <end position="321"/>
    </location>
</feature>
<evidence type="ECO:0000256" key="6">
    <source>
        <dbReference type="RuleBase" id="RU000320"/>
    </source>
</evidence>
<keyword evidence="2 5" id="KW-0812">Transmembrane</keyword>
<keyword evidence="5" id="KW-0813">Transport</keyword>
<dbReference type="InterPro" id="IPR010096">
    <property type="entry name" value="NADH-Q_OxRdtase_suN/2"/>
</dbReference>
<dbReference type="GO" id="GO:0008137">
    <property type="term" value="F:NADH dehydrogenase (ubiquinone) activity"/>
    <property type="evidence" value="ECO:0007669"/>
    <property type="project" value="InterPro"/>
</dbReference>
<keyword evidence="4 5" id="KW-0472">Membrane</keyword>
<evidence type="ECO:0000256" key="3">
    <source>
        <dbReference type="ARBA" id="ARBA00022989"/>
    </source>
</evidence>
<dbReference type="NCBIfam" id="NF004442">
    <property type="entry name" value="PRK05777.1-5"/>
    <property type="match status" value="1"/>
</dbReference>
<feature type="transmembrane region" description="Helical" evidence="5">
    <location>
        <begin position="333"/>
        <end position="358"/>
    </location>
</feature>
<feature type="transmembrane region" description="Helical" evidence="5">
    <location>
        <begin position="243"/>
        <end position="265"/>
    </location>
</feature>
<dbReference type="GO" id="GO:0048038">
    <property type="term" value="F:quinone binding"/>
    <property type="evidence" value="ECO:0007669"/>
    <property type="project" value="UniProtKB-KW"/>
</dbReference>
<proteinExistence type="inferred from homology"/>
<feature type="transmembrane region" description="Helical" evidence="5">
    <location>
        <begin position="417"/>
        <end position="436"/>
    </location>
</feature>
<keyword evidence="3 5" id="KW-1133">Transmembrane helix</keyword>
<feature type="transmembrane region" description="Helical" evidence="5">
    <location>
        <begin position="108"/>
        <end position="126"/>
    </location>
</feature>
<comment type="subcellular location">
    <subcellularLocation>
        <location evidence="5">Cell membrane</location>
        <topology evidence="5">Multi-pass membrane protein</topology>
    </subcellularLocation>
    <subcellularLocation>
        <location evidence="1">Endomembrane system</location>
        <topology evidence="1">Multi-pass membrane protein</topology>
    </subcellularLocation>
    <subcellularLocation>
        <location evidence="6">Membrane</location>
        <topology evidence="6">Multi-pass membrane protein</topology>
    </subcellularLocation>
</comment>
<sequence>MMQSKFDFALAAPEITLLVMGMVILVLDAFSTCKRRTTTYVLSLLTLAVLTVMQSYLWVNTPSFTRTFSGLFVGDAMSHLLKIVSYISVALTLVYGREYIQSRDMLRGGEFYVLVLLALLGQMVMISAGNFLTIYLGLELMSLALYALVAIRRDHTESTEAAMKYFVLGALASGFLLYGVSMIYGATGTLDLAGVAEFIASGDFEALPLVFGLVFLVCGLAFKLGAVPFHMWVPDVYQGSPTAVTLVLAAAPKLAAFAIAMRILVTALGDLVIEWQPMLMILAVLSLAIGNLTALMQTNFKRMLAYSTISHMGFVLLAMSSGSIEGDKAVDSYAYGSAMFYMITYVLTTLASFGLVMLMSREGFECENIDDLKGLNKRSPWMAGMILVLMCSLAGLPPLVGFSAKLMVLQVLMLNDHLWLALIAVAFSLIGAFYYLRVIKVVYFDEPVAATPDLPRTCFFPRTLMMLNGALVLVLGLIPSSLMNLCLIAIKNTIVF</sequence>
<protein>
    <recommendedName>
        <fullName evidence="5">NADH-quinone oxidoreductase subunit N</fullName>
        <ecNumber evidence="5">7.1.1.-</ecNumber>
    </recommendedName>
    <alternativeName>
        <fullName evidence="5">NADH dehydrogenase I subunit N</fullName>
    </alternativeName>
    <alternativeName>
        <fullName evidence="5">NDH-1 subunit N</fullName>
    </alternativeName>
</protein>
<evidence type="ECO:0000256" key="4">
    <source>
        <dbReference type="ARBA" id="ARBA00023136"/>
    </source>
</evidence>
<organism evidence="8">
    <name type="scientific">Sheuella amnicola</name>
    <dbReference type="NCBI Taxonomy" id="2707330"/>
    <lineage>
        <taxon>Bacteria</taxon>
        <taxon>Pseudomonadati</taxon>
        <taxon>Pseudomonadota</taxon>
        <taxon>Betaproteobacteria</taxon>
        <taxon>Burkholderiales</taxon>
        <taxon>Alcaligenaceae</taxon>
        <taxon>Sheuella</taxon>
    </lineage>
</organism>